<accession>A0A8S4BBQ9</accession>
<evidence type="ECO:0000256" key="13">
    <source>
        <dbReference type="SAM" id="Phobius"/>
    </source>
</evidence>
<sequence>MGETWVSGENGSKRLFVEIPRRLKNPMFHSWFKLLLILCLIALVFCLALSDSYMPLLKRFELGRYYEMLFNTTYKFNPPAYRTYPNHRAVLTKIPKTTQSTTARPKGIQYHQAYPHNYQFIMDHPDVCKEQIPFLVLMVPVRPSDVAAREAIRQTWAKNNTVQGELVITLFLLGSSGENEAEKLREENLQSHDLIQSNFLDTYLNLTIKTMVIMDWLATRCSTAAYAMKVDSDMFLNIDNLVIMLKKPEIPKTNYLTGMLMWNRPVIRSKESKWYVPEEMFPDPYYPTYTLGMGYVFSNDLPAKFVDVSKSIKPFNIEDAYIGMCMKNLGLSPTSPPDPSQFKSYNTKYDRCEYSKIITYILGSSQELVNYWKDLKMPGPYWTESGGRFEDGTGGRTEERFRRFLVRRQPQCGRYQNQFLLLILLALVLLVILEICDRRVLWKALLYKHFFKPTSFNSSSADPQWEEPGPYHVAYPRNYKFIMDDTTTCRTTTPFLVIMVPVAPLDVASRDLIRNTWGQERRVLDQLVETLFIVGLPGDGEQMGELKKENERHHDIIQSSFHDSYRNLTIKTMVMLEWLVQHCAKASFVMKVDSDVVLHVQNLVKLLMDHNTAKENYMTGLIWWHSPVLRNPFDKFYLPRDVFPDSEYPPYPLGMAYIMSLDLPGKILKASPQIKPIFIEDAYLGMCLKKLGVSPTEVPDQSMFQLQPLEGHRVYDNRAVPDEMVLAEDQRRSSVLSSFTFMAEVSGQQMGQSSCCWFLEGSWSP</sequence>
<dbReference type="FunFam" id="3.90.550.50:FF:000001">
    <property type="entry name" value="Hexosyltransferase"/>
    <property type="match status" value="2"/>
</dbReference>
<evidence type="ECO:0000256" key="7">
    <source>
        <dbReference type="ARBA" id="ARBA00022968"/>
    </source>
</evidence>
<evidence type="ECO:0000256" key="9">
    <source>
        <dbReference type="ARBA" id="ARBA00023034"/>
    </source>
</evidence>
<proteinExistence type="inferred from homology"/>
<evidence type="ECO:0000256" key="5">
    <source>
        <dbReference type="ARBA" id="ARBA00022679"/>
    </source>
</evidence>
<keyword evidence="6 13" id="KW-0812">Transmembrane</keyword>
<evidence type="ECO:0000256" key="10">
    <source>
        <dbReference type="ARBA" id="ARBA00023098"/>
    </source>
</evidence>
<dbReference type="GO" id="GO:0006493">
    <property type="term" value="P:protein O-linked glycosylation"/>
    <property type="evidence" value="ECO:0007669"/>
    <property type="project" value="TreeGrafter"/>
</dbReference>
<feature type="transmembrane region" description="Helical" evidence="13">
    <location>
        <begin position="31"/>
        <end position="50"/>
    </location>
</feature>
<evidence type="ECO:0000256" key="3">
    <source>
        <dbReference type="ARBA" id="ARBA00008661"/>
    </source>
</evidence>
<reference evidence="14" key="1">
    <citation type="submission" date="2021-05" db="EMBL/GenBank/DDBJ databases">
        <authorList>
            <person name="Tigano A."/>
        </authorList>
    </citation>
    <scope>NUCLEOTIDE SEQUENCE</scope>
</reference>
<dbReference type="PANTHER" id="PTHR11214:SF115">
    <property type="entry name" value="HEXOSYLTRANSFERASE"/>
    <property type="match status" value="1"/>
</dbReference>
<dbReference type="GO" id="GO:0008499">
    <property type="term" value="F:N-acetyl-beta-D-glucosaminide beta-(1,3)-galactosyltransferase activity"/>
    <property type="evidence" value="ECO:0007669"/>
    <property type="project" value="TreeGrafter"/>
</dbReference>
<evidence type="ECO:0000256" key="12">
    <source>
        <dbReference type="ARBA" id="ARBA00023180"/>
    </source>
</evidence>
<organism evidence="14 15">
    <name type="scientific">Menidia menidia</name>
    <name type="common">Atlantic silverside</name>
    <dbReference type="NCBI Taxonomy" id="238744"/>
    <lineage>
        <taxon>Eukaryota</taxon>
        <taxon>Metazoa</taxon>
        <taxon>Chordata</taxon>
        <taxon>Craniata</taxon>
        <taxon>Vertebrata</taxon>
        <taxon>Euteleostomi</taxon>
        <taxon>Actinopterygii</taxon>
        <taxon>Neopterygii</taxon>
        <taxon>Teleostei</taxon>
        <taxon>Neoteleostei</taxon>
        <taxon>Acanthomorphata</taxon>
        <taxon>Ovalentaria</taxon>
        <taxon>Atherinomorphae</taxon>
        <taxon>Atheriniformes</taxon>
        <taxon>Atherinopsidae</taxon>
        <taxon>Menidiinae</taxon>
        <taxon>Menidia</taxon>
    </lineage>
</organism>
<dbReference type="Proteomes" id="UP000677803">
    <property type="component" value="Unassembled WGS sequence"/>
</dbReference>
<evidence type="ECO:0000256" key="1">
    <source>
        <dbReference type="ARBA" id="ARBA00004323"/>
    </source>
</evidence>
<gene>
    <name evidence="14" type="ORF">MMEN_LOCUS12428</name>
</gene>
<keyword evidence="7" id="KW-0735">Signal-anchor</keyword>
<dbReference type="PANTHER" id="PTHR11214">
    <property type="entry name" value="BETA-1,3-N-ACETYLGLUCOSAMINYLTRANSFERASE"/>
    <property type="match status" value="1"/>
</dbReference>
<keyword evidence="5" id="KW-0808">Transferase</keyword>
<evidence type="ECO:0000256" key="11">
    <source>
        <dbReference type="ARBA" id="ARBA00023136"/>
    </source>
</evidence>
<dbReference type="Gene3D" id="3.90.550.50">
    <property type="match status" value="2"/>
</dbReference>
<comment type="subcellular location">
    <subcellularLocation>
        <location evidence="1">Golgi apparatus membrane</location>
        <topology evidence="1">Single-pass type II membrane protein</topology>
    </subcellularLocation>
</comment>
<keyword evidence="9" id="KW-0333">Golgi apparatus</keyword>
<keyword evidence="12" id="KW-0325">Glycoprotein</keyword>
<dbReference type="GO" id="GO:0000139">
    <property type="term" value="C:Golgi membrane"/>
    <property type="evidence" value="ECO:0007669"/>
    <property type="project" value="UniProtKB-SubCell"/>
</dbReference>
<protein>
    <submittedName>
        <fullName evidence="14">(Atlantic silverside) hypothetical protein</fullName>
    </submittedName>
</protein>
<dbReference type="InterPro" id="IPR002659">
    <property type="entry name" value="Glyco_trans_31"/>
</dbReference>
<name>A0A8S4BBQ9_9TELE</name>
<comment type="pathway">
    <text evidence="2">Protein modification; protein glycosylation.</text>
</comment>
<keyword evidence="8 13" id="KW-1133">Transmembrane helix</keyword>
<feature type="transmembrane region" description="Helical" evidence="13">
    <location>
        <begin position="419"/>
        <end position="436"/>
    </location>
</feature>
<keyword evidence="10" id="KW-0443">Lipid metabolism</keyword>
<evidence type="ECO:0000256" key="2">
    <source>
        <dbReference type="ARBA" id="ARBA00004922"/>
    </source>
</evidence>
<dbReference type="Pfam" id="PF01762">
    <property type="entry name" value="Galactosyl_T"/>
    <property type="match status" value="2"/>
</dbReference>
<comment type="similarity">
    <text evidence="3">Belongs to the glycosyltransferase 31 family.</text>
</comment>
<dbReference type="EMBL" id="CAJRST010013335">
    <property type="protein sequence ID" value="CAG5928778.1"/>
    <property type="molecule type" value="Genomic_DNA"/>
</dbReference>
<evidence type="ECO:0000256" key="8">
    <source>
        <dbReference type="ARBA" id="ARBA00022989"/>
    </source>
</evidence>
<evidence type="ECO:0000256" key="4">
    <source>
        <dbReference type="ARBA" id="ARBA00022676"/>
    </source>
</evidence>
<evidence type="ECO:0000256" key="6">
    <source>
        <dbReference type="ARBA" id="ARBA00022692"/>
    </source>
</evidence>
<keyword evidence="4" id="KW-0328">Glycosyltransferase</keyword>
<keyword evidence="15" id="KW-1185">Reference proteome</keyword>
<dbReference type="GO" id="GO:0006629">
    <property type="term" value="P:lipid metabolic process"/>
    <property type="evidence" value="ECO:0007669"/>
    <property type="project" value="UniProtKB-KW"/>
</dbReference>
<evidence type="ECO:0000313" key="14">
    <source>
        <dbReference type="EMBL" id="CAG5928778.1"/>
    </source>
</evidence>
<evidence type="ECO:0000313" key="15">
    <source>
        <dbReference type="Proteomes" id="UP000677803"/>
    </source>
</evidence>
<comment type="caution">
    <text evidence="14">The sequence shown here is derived from an EMBL/GenBank/DDBJ whole genome shotgun (WGS) entry which is preliminary data.</text>
</comment>
<keyword evidence="11 13" id="KW-0472">Membrane</keyword>
<dbReference type="AlphaFoldDB" id="A0A8S4BBQ9"/>
<dbReference type="OrthoDB" id="5512589at2759"/>